<keyword evidence="2" id="KW-1185">Reference proteome</keyword>
<accession>A0ABT3EF11</accession>
<protein>
    <submittedName>
        <fullName evidence="1">DUF1493 family protein</fullName>
    </submittedName>
</protein>
<dbReference type="EMBL" id="JAPCIO010000002">
    <property type="protein sequence ID" value="MCW1147156.1"/>
    <property type="molecule type" value="Genomic_DNA"/>
</dbReference>
<dbReference type="Proteomes" id="UP001165677">
    <property type="component" value="Unassembled WGS sequence"/>
</dbReference>
<sequence>MELTLDNLISFIKNKSYDEDEIFPSSIVRNDFNVEFDGDEVLYLFQELGVEFNVSFDTFNFKQYFLEETELCTLISFDTLFKKKKVREIEKELTIQDLFNFMENNKK</sequence>
<evidence type="ECO:0000313" key="1">
    <source>
        <dbReference type="EMBL" id="MCW1147156.1"/>
    </source>
</evidence>
<dbReference type="RefSeq" id="WP_264368064.1">
    <property type="nucleotide sequence ID" value="NZ_JAPCIO010000002.1"/>
</dbReference>
<reference evidence="1" key="1">
    <citation type="submission" date="2022-10" db="EMBL/GenBank/DDBJ databases">
        <title>Flavobacterium sp. nov., a bacterium isolated from lake sediment.</title>
        <authorList>
            <person name="Qu J.-H."/>
        </authorList>
    </citation>
    <scope>NUCLEOTIDE SEQUENCE</scope>
    <source>
        <strain evidence="1">TH16-21</strain>
    </source>
</reference>
<comment type="caution">
    <text evidence="1">The sequence shown here is derived from an EMBL/GenBank/DDBJ whole genome shotgun (WGS) entry which is preliminary data.</text>
</comment>
<name>A0ABT3EF11_9FLAO</name>
<gene>
    <name evidence="1" type="ORF">OJ995_02820</name>
</gene>
<proteinExistence type="predicted"/>
<organism evidence="1 2">
    <name type="scientific">Flavobacterium lacisediminis</name>
    <dbReference type="NCBI Taxonomy" id="2989705"/>
    <lineage>
        <taxon>Bacteria</taxon>
        <taxon>Pseudomonadati</taxon>
        <taxon>Bacteroidota</taxon>
        <taxon>Flavobacteriia</taxon>
        <taxon>Flavobacteriales</taxon>
        <taxon>Flavobacteriaceae</taxon>
        <taxon>Flavobacterium</taxon>
    </lineage>
</organism>
<evidence type="ECO:0000313" key="2">
    <source>
        <dbReference type="Proteomes" id="UP001165677"/>
    </source>
</evidence>